<feature type="region of interest" description="Disordered" evidence="4">
    <location>
        <begin position="329"/>
        <end position="365"/>
    </location>
</feature>
<reference evidence="7" key="1">
    <citation type="submission" date="2021-06" db="EMBL/GenBank/DDBJ databases">
        <authorList>
            <person name="Hodson N. C."/>
            <person name="Mongue J. A."/>
            <person name="Jaron S. K."/>
        </authorList>
    </citation>
    <scope>NUCLEOTIDE SEQUENCE</scope>
</reference>
<comment type="caution">
    <text evidence="7">The sequence shown here is derived from an EMBL/GenBank/DDBJ whole genome shotgun (WGS) entry which is preliminary data.</text>
</comment>
<dbReference type="Pfam" id="PF00050">
    <property type="entry name" value="Kazal_1"/>
    <property type="match status" value="6"/>
</dbReference>
<feature type="signal peptide" evidence="5">
    <location>
        <begin position="1"/>
        <end position="23"/>
    </location>
</feature>
<evidence type="ECO:0000256" key="3">
    <source>
        <dbReference type="ARBA" id="ARBA00023157"/>
    </source>
</evidence>
<evidence type="ECO:0000313" key="8">
    <source>
        <dbReference type="Proteomes" id="UP000708208"/>
    </source>
</evidence>
<dbReference type="PANTHER" id="PTHR21131:SF0">
    <property type="entry name" value="GEO10195P1-RELATED"/>
    <property type="match status" value="1"/>
</dbReference>
<dbReference type="InterPro" id="IPR002350">
    <property type="entry name" value="Kazal_dom"/>
</dbReference>
<evidence type="ECO:0000256" key="4">
    <source>
        <dbReference type="SAM" id="MobiDB-lite"/>
    </source>
</evidence>
<organism evidence="7 8">
    <name type="scientific">Allacma fusca</name>
    <dbReference type="NCBI Taxonomy" id="39272"/>
    <lineage>
        <taxon>Eukaryota</taxon>
        <taxon>Metazoa</taxon>
        <taxon>Ecdysozoa</taxon>
        <taxon>Arthropoda</taxon>
        <taxon>Hexapoda</taxon>
        <taxon>Collembola</taxon>
        <taxon>Symphypleona</taxon>
        <taxon>Sminthuridae</taxon>
        <taxon>Allacma</taxon>
    </lineage>
</organism>
<dbReference type="InterPro" id="IPR053265">
    <property type="entry name" value="Serpin"/>
</dbReference>
<dbReference type="CDD" id="cd00104">
    <property type="entry name" value="KAZAL_FS"/>
    <property type="match status" value="9"/>
</dbReference>
<name>A0A8J2L9K7_9HEXA</name>
<evidence type="ECO:0000259" key="6">
    <source>
        <dbReference type="PROSITE" id="PS51465"/>
    </source>
</evidence>
<feature type="domain" description="Kazal-like" evidence="6">
    <location>
        <begin position="26"/>
        <end position="80"/>
    </location>
</feature>
<feature type="domain" description="Kazal-like" evidence="6">
    <location>
        <begin position="480"/>
        <end position="534"/>
    </location>
</feature>
<dbReference type="PROSITE" id="PS51465">
    <property type="entry name" value="KAZAL_2"/>
    <property type="match status" value="10"/>
</dbReference>
<dbReference type="PROSITE" id="PS00282">
    <property type="entry name" value="KAZAL_1"/>
    <property type="match status" value="6"/>
</dbReference>
<dbReference type="OrthoDB" id="126772at2759"/>
<feature type="domain" description="Kazal-like" evidence="6">
    <location>
        <begin position="89"/>
        <end position="143"/>
    </location>
</feature>
<keyword evidence="8" id="KW-1185">Reference proteome</keyword>
<dbReference type="EMBL" id="CAJVCH010544736">
    <property type="protein sequence ID" value="CAG7827755.1"/>
    <property type="molecule type" value="Genomic_DNA"/>
</dbReference>
<keyword evidence="3" id="KW-1015">Disulfide bond</keyword>
<dbReference type="Proteomes" id="UP000708208">
    <property type="component" value="Unassembled WGS sequence"/>
</dbReference>
<evidence type="ECO:0000256" key="2">
    <source>
        <dbReference type="ARBA" id="ARBA00022900"/>
    </source>
</evidence>
<keyword evidence="1" id="KW-0646">Protease inhibitor</keyword>
<dbReference type="SMART" id="SM00280">
    <property type="entry name" value="KAZAL"/>
    <property type="match status" value="10"/>
</dbReference>
<dbReference type="Pfam" id="PF07648">
    <property type="entry name" value="Kazal_2"/>
    <property type="match status" value="4"/>
</dbReference>
<feature type="region of interest" description="Disordered" evidence="4">
    <location>
        <begin position="648"/>
        <end position="679"/>
    </location>
</feature>
<feature type="compositionally biased region" description="Basic residues" evidence="4">
    <location>
        <begin position="329"/>
        <end position="363"/>
    </location>
</feature>
<gene>
    <name evidence="7" type="ORF">AFUS01_LOCUS37721</name>
</gene>
<keyword evidence="2" id="KW-0722">Serine protease inhibitor</keyword>
<accession>A0A8J2L9K7</accession>
<evidence type="ECO:0000313" key="7">
    <source>
        <dbReference type="EMBL" id="CAG7827755.1"/>
    </source>
</evidence>
<feature type="compositionally biased region" description="Basic residues" evidence="4">
    <location>
        <begin position="650"/>
        <end position="668"/>
    </location>
</feature>
<protein>
    <recommendedName>
        <fullName evidence="6">Kazal-like domain-containing protein</fullName>
    </recommendedName>
</protein>
<dbReference type="FunFam" id="3.30.60.30:FF:000067">
    <property type="entry name" value="Thrombin inhibitor rhodniin"/>
    <property type="match status" value="1"/>
</dbReference>
<dbReference type="PANTHER" id="PTHR21131">
    <property type="entry name" value="SERINE-TYPE ENDOPEPTIDASE INHIBITOR"/>
    <property type="match status" value="1"/>
</dbReference>
<feature type="domain" description="Kazal-like" evidence="6">
    <location>
        <begin position="282"/>
        <end position="337"/>
    </location>
</feature>
<keyword evidence="5" id="KW-0732">Signal</keyword>
<sequence length="679" mass="77144">MEMTNVLAFPSFILLLLIGAVAGQDAATEGPCETHPCKCPKNYRPICGTDGKTYSNKCMLKCDSQCNENLQEAYEGPCQKKSVESSTDNGDKKECQRFLCRCMNLDEPVCGVNGKTYSNKCMLHCDRQCYEGPQVAYEGPCQKKSVESSSDNEEEEECQPKPCQCTRQYQPICGTNGKTYSNRCLLQCDQQCKESFQEAYEGPCKKKLAKNPKSNAYEEECTPEPCKCTKEYHVVCGTDQRSYNNPCLLECNRDQCNPNLQTAHEGRCVKKTGRNSTGKGKKKKKSRCKAKPCLCTKEYHPVCGTDHRTYSNPCLLRCNRKQCNKKLRSAHRGRCEKKSKKRGNKKNKKNKKNKNKKNKKKNKQTVDCKQRSCPCTREYRPICGTDQHTYGNKCLFQCEQKCKKGLKQAHQGPCESDEDSANNGTCNPDGCVCTEEYAPVCGSNNQTYSNRCALRCDQNCNQGLQESHQGRCESETTDKSTQNEVCNPDGCICTQEYAPVCGSNKRTYSNRCELRCDQNCNGDLLEEYDGVCKTSKSSPRKSCSRDCSCDDEDYEPVCGTNRKTYSNPCRLECDQRCNRRIKKAYNGKCKRRSKKRTTKKPGCKQRCTCPYHYWPVCGSNGKTYSNDCALKCDKRCNKSLRMVSQGYCGKPRRTTRKRPKSKPRRRRTTTTTETFDDFE</sequence>
<evidence type="ECO:0000256" key="5">
    <source>
        <dbReference type="SAM" id="SignalP"/>
    </source>
</evidence>
<feature type="domain" description="Kazal-like" evidence="6">
    <location>
        <begin position="215"/>
        <end position="270"/>
    </location>
</feature>
<dbReference type="AlphaFoldDB" id="A0A8J2L9K7"/>
<feature type="domain" description="Kazal-like" evidence="6">
    <location>
        <begin position="420"/>
        <end position="474"/>
    </location>
</feature>
<feature type="domain" description="Kazal-like" evidence="6">
    <location>
        <begin position="597"/>
        <end position="650"/>
    </location>
</feature>
<feature type="domain" description="Kazal-like" evidence="6">
    <location>
        <begin position="152"/>
        <end position="206"/>
    </location>
</feature>
<feature type="domain" description="Kazal-like" evidence="6">
    <location>
        <begin position="362"/>
        <end position="416"/>
    </location>
</feature>
<proteinExistence type="predicted"/>
<dbReference type="GO" id="GO:0004867">
    <property type="term" value="F:serine-type endopeptidase inhibitor activity"/>
    <property type="evidence" value="ECO:0007669"/>
    <property type="project" value="UniProtKB-KW"/>
</dbReference>
<evidence type="ECO:0000256" key="1">
    <source>
        <dbReference type="ARBA" id="ARBA00022690"/>
    </source>
</evidence>
<feature type="domain" description="Kazal-like" evidence="6">
    <location>
        <begin position="537"/>
        <end position="591"/>
    </location>
</feature>
<feature type="chain" id="PRO_5035228726" description="Kazal-like domain-containing protein" evidence="5">
    <location>
        <begin position="24"/>
        <end position="679"/>
    </location>
</feature>